<dbReference type="Proteomes" id="UP001176961">
    <property type="component" value="Unassembled WGS sequence"/>
</dbReference>
<reference evidence="1" key="1">
    <citation type="submission" date="2023-07" db="EMBL/GenBank/DDBJ databases">
        <authorList>
            <consortium name="CYATHOMIX"/>
        </authorList>
    </citation>
    <scope>NUCLEOTIDE SEQUENCE</scope>
    <source>
        <strain evidence="1">N/A</strain>
    </source>
</reference>
<evidence type="ECO:0000313" key="2">
    <source>
        <dbReference type="Proteomes" id="UP001176961"/>
    </source>
</evidence>
<accession>A0AA36HD91</accession>
<dbReference type="EMBL" id="CATQJL010000316">
    <property type="protein sequence ID" value="CAJ0608458.1"/>
    <property type="molecule type" value="Genomic_DNA"/>
</dbReference>
<comment type="caution">
    <text evidence="1">The sequence shown here is derived from an EMBL/GenBank/DDBJ whole genome shotgun (WGS) entry which is preliminary data.</text>
</comment>
<proteinExistence type="predicted"/>
<protein>
    <submittedName>
        <fullName evidence="1">Uncharacterized protein</fullName>
    </submittedName>
</protein>
<sequence length="96" mass="10542">MSSPGAGLSVIAAFHPEHKSPQPLDERAQAETLLERLAERTHHPKRNLIQDLTYTSDAISGPHSLHSVGTFAGRPIETRQRNVFIDNQGVPVPVEN</sequence>
<gene>
    <name evidence="1" type="ORF">CYNAS_LOCUS20441</name>
</gene>
<keyword evidence="2" id="KW-1185">Reference proteome</keyword>
<organism evidence="1 2">
    <name type="scientific">Cylicocyclus nassatus</name>
    <name type="common">Nematode worm</name>
    <dbReference type="NCBI Taxonomy" id="53992"/>
    <lineage>
        <taxon>Eukaryota</taxon>
        <taxon>Metazoa</taxon>
        <taxon>Ecdysozoa</taxon>
        <taxon>Nematoda</taxon>
        <taxon>Chromadorea</taxon>
        <taxon>Rhabditida</taxon>
        <taxon>Rhabditina</taxon>
        <taxon>Rhabditomorpha</taxon>
        <taxon>Strongyloidea</taxon>
        <taxon>Strongylidae</taxon>
        <taxon>Cylicocyclus</taxon>
    </lineage>
</organism>
<evidence type="ECO:0000313" key="1">
    <source>
        <dbReference type="EMBL" id="CAJ0608458.1"/>
    </source>
</evidence>
<dbReference type="AlphaFoldDB" id="A0AA36HD91"/>
<name>A0AA36HD91_CYLNA</name>